<dbReference type="Proteomes" id="UP000007322">
    <property type="component" value="Chromosome 7"/>
</dbReference>
<evidence type="ECO:0000256" key="1">
    <source>
        <dbReference type="SAM" id="Phobius"/>
    </source>
</evidence>
<keyword evidence="1" id="KW-1133">Transmembrane helix</keyword>
<evidence type="ECO:0000313" key="2">
    <source>
        <dbReference type="EMBL" id="AEO62119.1"/>
    </source>
</evidence>
<dbReference type="KEGG" id="mtm:MYCTH_2313128"/>
<keyword evidence="3" id="KW-1185">Reference proteome</keyword>
<keyword evidence="1" id="KW-0812">Transmembrane</keyword>
<dbReference type="OrthoDB" id="2819018at2759"/>
<dbReference type="OMA" id="ADFNETH"/>
<dbReference type="VEuPathDB" id="FungiDB:MYCTH_2313128"/>
<organism evidence="2 3">
    <name type="scientific">Thermothelomyces thermophilus (strain ATCC 42464 / BCRC 31852 / DSM 1799)</name>
    <name type="common">Sporotrichum thermophile</name>
    <dbReference type="NCBI Taxonomy" id="573729"/>
    <lineage>
        <taxon>Eukaryota</taxon>
        <taxon>Fungi</taxon>
        <taxon>Dikarya</taxon>
        <taxon>Ascomycota</taxon>
        <taxon>Pezizomycotina</taxon>
        <taxon>Sordariomycetes</taxon>
        <taxon>Sordariomycetidae</taxon>
        <taxon>Sordariales</taxon>
        <taxon>Chaetomiaceae</taxon>
        <taxon>Thermothelomyces</taxon>
    </lineage>
</organism>
<dbReference type="STRING" id="573729.G2QNU3"/>
<protein>
    <submittedName>
        <fullName evidence="2">Uncharacterized protein</fullName>
    </submittedName>
</protein>
<dbReference type="RefSeq" id="XP_003667364.1">
    <property type="nucleotide sequence ID" value="XM_003667316.1"/>
</dbReference>
<dbReference type="AlphaFoldDB" id="G2QNU3"/>
<accession>G2QNU3</accession>
<proteinExistence type="predicted"/>
<evidence type="ECO:0000313" key="3">
    <source>
        <dbReference type="Proteomes" id="UP000007322"/>
    </source>
</evidence>
<dbReference type="InParanoid" id="G2QNU3"/>
<name>G2QNU3_THET4</name>
<feature type="transmembrane region" description="Helical" evidence="1">
    <location>
        <begin position="12"/>
        <end position="33"/>
    </location>
</feature>
<dbReference type="eggNOG" id="ENOG502SQJK">
    <property type="taxonomic scope" value="Eukaryota"/>
</dbReference>
<feature type="transmembrane region" description="Helical" evidence="1">
    <location>
        <begin position="92"/>
        <end position="108"/>
    </location>
</feature>
<keyword evidence="1" id="KW-0472">Membrane</keyword>
<reference evidence="2 3" key="1">
    <citation type="journal article" date="2011" name="Nat. Biotechnol.">
        <title>Comparative genomic analysis of the thermophilic biomass-degrading fungi Myceliophthora thermophila and Thielavia terrestris.</title>
        <authorList>
            <person name="Berka R.M."/>
            <person name="Grigoriev I.V."/>
            <person name="Otillar R."/>
            <person name="Salamov A."/>
            <person name="Grimwood J."/>
            <person name="Reid I."/>
            <person name="Ishmael N."/>
            <person name="John T."/>
            <person name="Darmond C."/>
            <person name="Moisan M.-C."/>
            <person name="Henrissat B."/>
            <person name="Coutinho P.M."/>
            <person name="Lombard V."/>
            <person name="Natvig D.O."/>
            <person name="Lindquist E."/>
            <person name="Schmutz J."/>
            <person name="Lucas S."/>
            <person name="Harris P."/>
            <person name="Powlowski J."/>
            <person name="Bellemare A."/>
            <person name="Taylor D."/>
            <person name="Butler G."/>
            <person name="de Vries R.P."/>
            <person name="Allijn I.E."/>
            <person name="van den Brink J."/>
            <person name="Ushinsky S."/>
            <person name="Storms R."/>
            <person name="Powell A.J."/>
            <person name="Paulsen I.T."/>
            <person name="Elbourne L.D.H."/>
            <person name="Baker S.E."/>
            <person name="Magnuson J."/>
            <person name="LaBoissiere S."/>
            <person name="Clutterbuck A.J."/>
            <person name="Martinez D."/>
            <person name="Wogulis M."/>
            <person name="de Leon A.L."/>
            <person name="Rey M.W."/>
            <person name="Tsang A."/>
        </authorList>
    </citation>
    <scope>NUCLEOTIDE SEQUENCE [LARGE SCALE GENOMIC DNA]</scope>
    <source>
        <strain evidence="3">ATCC 42464 / BCRC 31852 / DSM 1799</strain>
    </source>
</reference>
<feature type="transmembrane region" description="Helical" evidence="1">
    <location>
        <begin position="53"/>
        <end position="72"/>
    </location>
</feature>
<sequence>MVPNKFHGAQTISLSVVLGLATLILHLALLLFVAEIMSRRQTARQREHDSLGAALFAGTILYWIAGLASILYPGTDWVDPEFGPSGVPPAQIPVFVGFASAAVLGWMLDRRH</sequence>
<gene>
    <name evidence="2" type="ORF">MYCTH_2313128</name>
</gene>
<dbReference type="EMBL" id="CP003008">
    <property type="protein sequence ID" value="AEO62119.1"/>
    <property type="molecule type" value="Genomic_DNA"/>
</dbReference>
<dbReference type="HOGENOM" id="CLU_120565_0_0_1"/>
<dbReference type="GeneID" id="11509993"/>